<evidence type="ECO:0000313" key="2">
    <source>
        <dbReference type="EMBL" id="KAA5544993.1"/>
    </source>
</evidence>
<organism evidence="2 3">
    <name type="scientific">Adhaeribacter rhizoryzae</name>
    <dbReference type="NCBI Taxonomy" id="2607907"/>
    <lineage>
        <taxon>Bacteria</taxon>
        <taxon>Pseudomonadati</taxon>
        <taxon>Bacteroidota</taxon>
        <taxon>Cytophagia</taxon>
        <taxon>Cytophagales</taxon>
        <taxon>Hymenobacteraceae</taxon>
        <taxon>Adhaeribacter</taxon>
    </lineage>
</organism>
<dbReference type="InterPro" id="IPR045829">
    <property type="entry name" value="PKD_6"/>
</dbReference>
<protein>
    <submittedName>
        <fullName evidence="2">T9SS type A sorting domain-containing protein</fullName>
    </submittedName>
</protein>
<dbReference type="Gene3D" id="2.60.40.10">
    <property type="entry name" value="Immunoglobulins"/>
    <property type="match status" value="1"/>
</dbReference>
<dbReference type="SUPFAM" id="SSF48726">
    <property type="entry name" value="Immunoglobulin"/>
    <property type="match status" value="1"/>
</dbReference>
<name>A0A5M6DCA0_9BACT</name>
<feature type="domain" description="Ig-like" evidence="1">
    <location>
        <begin position="270"/>
        <end position="363"/>
    </location>
</feature>
<accession>A0A5M6DCA0</accession>
<dbReference type="NCBIfam" id="TIGR04183">
    <property type="entry name" value="Por_Secre_tail"/>
    <property type="match status" value="1"/>
</dbReference>
<dbReference type="SMART" id="SM00409">
    <property type="entry name" value="IG"/>
    <property type="match status" value="1"/>
</dbReference>
<evidence type="ECO:0000259" key="1">
    <source>
        <dbReference type="PROSITE" id="PS50835"/>
    </source>
</evidence>
<sequence>MQKIFTQRFRLLWGYILKPYSFGLTFLLFFILANTANTTVVKGKSIINNKIINTTAKKTSETLTSLRPAITRNSFVADNPLPQLDSLSKYCITQGFQGDLHVTLYGKNFVQGAKVRISYSVFQVSDFTPTSVSADGKQIASEVPANWLFFFQLVPGPYRIQVVNPAPAVQGGVSKEKIFTVYAFANTSNISGKTAVCADETDVVYSVPPVAGASYIWGLPPGATIVGSSGGNQITVNFTNAASGDVSVTGISGCGDVGATSTLAVTVNSPPVIDKISSSVPVCFNGAITLTVNALGSNLNYKWYKRAGSTSSNGFPLTDEGTISGSGSATLKISKAAAADAGYYYVVVSNTCNPHGTESTNVQIIVNPGYTNTIQSVQEPIELLVDSSATYSVTPDNNSLAWRYTWTIFYNTSPASSETHYTLTTPTFTIPRVRPDMSGIRITQSPPPGTLCVEAFNNVVDILRAPLPVELLYLKATKLANDVVAVEWATAMEQNSEGFEVQVSQDAQNYRTLAFVASKAGGNTNQKQVYTFHDKENGKYGTRYYRLMQRDINGDAEYFGPKAVQIGEATESLSVYPNPFSSEVSLELNAEEAGIMHVVVTNAIGAKVLERTLTIQKGNNKQSLLFKADLPLGMYHITTRLNGKTKHIKLMKQ</sequence>
<dbReference type="RefSeq" id="WP_150088875.1">
    <property type="nucleotide sequence ID" value="NZ_VWSF01000009.1"/>
</dbReference>
<reference evidence="2 3" key="1">
    <citation type="submission" date="2019-09" db="EMBL/GenBank/DDBJ databases">
        <title>Genome sequence and assembly of Adhaeribacter sp.</title>
        <authorList>
            <person name="Chhetri G."/>
        </authorList>
    </citation>
    <scope>NUCLEOTIDE SEQUENCE [LARGE SCALE GENOMIC DNA]</scope>
    <source>
        <strain evidence="2 3">DK36</strain>
    </source>
</reference>
<dbReference type="InterPro" id="IPR007110">
    <property type="entry name" value="Ig-like_dom"/>
</dbReference>
<evidence type="ECO:0000313" key="3">
    <source>
        <dbReference type="Proteomes" id="UP000323426"/>
    </source>
</evidence>
<gene>
    <name evidence="2" type="ORF">F0145_13130</name>
</gene>
<keyword evidence="3" id="KW-1185">Reference proteome</keyword>
<dbReference type="Pfam" id="PF19408">
    <property type="entry name" value="PKD_6"/>
    <property type="match status" value="1"/>
</dbReference>
<dbReference type="Proteomes" id="UP000323426">
    <property type="component" value="Unassembled WGS sequence"/>
</dbReference>
<comment type="caution">
    <text evidence="2">The sequence shown here is derived from an EMBL/GenBank/DDBJ whole genome shotgun (WGS) entry which is preliminary data.</text>
</comment>
<dbReference type="InterPro" id="IPR026444">
    <property type="entry name" value="Secre_tail"/>
</dbReference>
<dbReference type="InterPro" id="IPR003599">
    <property type="entry name" value="Ig_sub"/>
</dbReference>
<dbReference type="InterPro" id="IPR013783">
    <property type="entry name" value="Ig-like_fold"/>
</dbReference>
<dbReference type="AlphaFoldDB" id="A0A5M6DCA0"/>
<proteinExistence type="predicted"/>
<dbReference type="PROSITE" id="PS50835">
    <property type="entry name" value="IG_LIKE"/>
    <property type="match status" value="1"/>
</dbReference>
<dbReference type="InterPro" id="IPR036179">
    <property type="entry name" value="Ig-like_dom_sf"/>
</dbReference>
<dbReference type="EMBL" id="VWSF01000009">
    <property type="protein sequence ID" value="KAA5544993.1"/>
    <property type="molecule type" value="Genomic_DNA"/>
</dbReference>